<dbReference type="HOGENOM" id="CLU_062680_0_0_1"/>
<organism evidence="1 2">
    <name type="scientific">Sphaerobolus stellatus (strain SS14)</name>
    <dbReference type="NCBI Taxonomy" id="990650"/>
    <lineage>
        <taxon>Eukaryota</taxon>
        <taxon>Fungi</taxon>
        <taxon>Dikarya</taxon>
        <taxon>Basidiomycota</taxon>
        <taxon>Agaricomycotina</taxon>
        <taxon>Agaricomycetes</taxon>
        <taxon>Phallomycetidae</taxon>
        <taxon>Geastrales</taxon>
        <taxon>Sphaerobolaceae</taxon>
        <taxon>Sphaerobolus</taxon>
    </lineage>
</organism>
<accession>A0A0C9U7I2</accession>
<sequence>MSTCCSCKWAEELSAPVVGEDESLQGFTAGELTDPPPTSVDPQQSSEVFAKEHLGDQNTRAHSPQTVPAWIQSPIGMAGAAGTCAPSQCLLNNLSVAQIIQEIPESTEHSWCSIGETQSIDMNALREEIKETFSATIKDKLCSNADSVTTIPQSMIALETNTQYWSDLSNKAACHSCRALELQLKMAEEKVNTLLYEEAPEEVLLEAAREACNIHFQLDQNTHLHEAGLMPEQQVRFRTDTGENINNISREYGVNLIHEAHIDRPEADAPLPQQSTPSLLMTAQLDGAVVNRMAEYSGIQQIEAKPEKSFLAKAGVKMGNPPTYSGECNLEKFKSWVASVLRFMSMYNLLGPGVGKVQLQFLGQCLTDEAQEWFY</sequence>
<evidence type="ECO:0000313" key="1">
    <source>
        <dbReference type="EMBL" id="KIJ25037.1"/>
    </source>
</evidence>
<proteinExistence type="predicted"/>
<evidence type="ECO:0000313" key="2">
    <source>
        <dbReference type="Proteomes" id="UP000054279"/>
    </source>
</evidence>
<protein>
    <submittedName>
        <fullName evidence="1">Uncharacterized protein</fullName>
    </submittedName>
</protein>
<gene>
    <name evidence="1" type="ORF">M422DRAFT_274078</name>
</gene>
<dbReference type="Proteomes" id="UP000054279">
    <property type="component" value="Unassembled WGS sequence"/>
</dbReference>
<keyword evidence="2" id="KW-1185">Reference proteome</keyword>
<dbReference type="EMBL" id="KN837439">
    <property type="protein sequence ID" value="KIJ25037.1"/>
    <property type="molecule type" value="Genomic_DNA"/>
</dbReference>
<name>A0A0C9U7I2_SPHS4</name>
<reference evidence="1 2" key="1">
    <citation type="submission" date="2014-06" db="EMBL/GenBank/DDBJ databases">
        <title>Evolutionary Origins and Diversification of the Mycorrhizal Mutualists.</title>
        <authorList>
            <consortium name="DOE Joint Genome Institute"/>
            <consortium name="Mycorrhizal Genomics Consortium"/>
            <person name="Kohler A."/>
            <person name="Kuo A."/>
            <person name="Nagy L.G."/>
            <person name="Floudas D."/>
            <person name="Copeland A."/>
            <person name="Barry K.W."/>
            <person name="Cichocki N."/>
            <person name="Veneault-Fourrey C."/>
            <person name="LaButti K."/>
            <person name="Lindquist E.A."/>
            <person name="Lipzen A."/>
            <person name="Lundell T."/>
            <person name="Morin E."/>
            <person name="Murat C."/>
            <person name="Riley R."/>
            <person name="Ohm R."/>
            <person name="Sun H."/>
            <person name="Tunlid A."/>
            <person name="Henrissat B."/>
            <person name="Grigoriev I.V."/>
            <person name="Hibbett D.S."/>
            <person name="Martin F."/>
        </authorList>
    </citation>
    <scope>NUCLEOTIDE SEQUENCE [LARGE SCALE GENOMIC DNA]</scope>
    <source>
        <strain evidence="1 2">SS14</strain>
    </source>
</reference>
<dbReference type="AlphaFoldDB" id="A0A0C9U7I2"/>